<feature type="transmembrane region" description="Helical" evidence="1">
    <location>
        <begin position="61"/>
        <end position="86"/>
    </location>
</feature>
<dbReference type="Pfam" id="PF12277">
    <property type="entry name" value="DUF3618"/>
    <property type="match status" value="1"/>
</dbReference>
<name>A0A4S4FSV5_9MICO</name>
<dbReference type="AlphaFoldDB" id="A0A4S4FSV5"/>
<evidence type="ECO:0000313" key="3">
    <source>
        <dbReference type="Proteomes" id="UP000307380"/>
    </source>
</evidence>
<dbReference type="InterPro" id="IPR022062">
    <property type="entry name" value="DUF3618"/>
</dbReference>
<keyword evidence="3" id="KW-1185">Reference proteome</keyword>
<dbReference type="OrthoDB" id="5126074at2"/>
<accession>A0A4S4FSV5</accession>
<keyword evidence="1" id="KW-1133">Transmembrane helix</keyword>
<comment type="caution">
    <text evidence="2">The sequence shown here is derived from an EMBL/GenBank/DDBJ whole genome shotgun (WGS) entry which is preliminary data.</text>
</comment>
<evidence type="ECO:0000313" key="2">
    <source>
        <dbReference type="EMBL" id="THG32596.1"/>
    </source>
</evidence>
<protein>
    <submittedName>
        <fullName evidence="2">DUF3618 domain-containing protein</fullName>
    </submittedName>
</protein>
<sequence length="88" mass="9480">MSDKPHDKTRVELHADVEAARVQLAATLDAIEDRLNVPKRVKRATRQTTENIRTITRENPLVLVGIAVGAAAVVGGAVWAIVAAVMKD</sequence>
<dbReference type="Proteomes" id="UP000307380">
    <property type="component" value="Unassembled WGS sequence"/>
</dbReference>
<dbReference type="EMBL" id="SSSN01000009">
    <property type="protein sequence ID" value="THG32596.1"/>
    <property type="molecule type" value="Genomic_DNA"/>
</dbReference>
<reference evidence="2 3" key="1">
    <citation type="submission" date="2019-04" db="EMBL/GenBank/DDBJ databases">
        <authorList>
            <person name="Jiang L."/>
        </authorList>
    </citation>
    <scope>NUCLEOTIDE SEQUENCE [LARGE SCALE GENOMIC DNA]</scope>
    <source>
        <strain evidence="2 3">YIM 131861</strain>
    </source>
</reference>
<keyword evidence="1" id="KW-0472">Membrane</keyword>
<dbReference type="RefSeq" id="WP_136424898.1">
    <property type="nucleotide sequence ID" value="NZ_SSSN01000009.1"/>
</dbReference>
<proteinExistence type="predicted"/>
<gene>
    <name evidence="2" type="ORF">E6C70_12670</name>
</gene>
<evidence type="ECO:0000256" key="1">
    <source>
        <dbReference type="SAM" id="Phobius"/>
    </source>
</evidence>
<keyword evidence="1" id="KW-0812">Transmembrane</keyword>
<organism evidence="2 3">
    <name type="scientific">Orlajensenia flava</name>
    <dbReference type="NCBI Taxonomy" id="2565934"/>
    <lineage>
        <taxon>Bacteria</taxon>
        <taxon>Bacillati</taxon>
        <taxon>Actinomycetota</taxon>
        <taxon>Actinomycetes</taxon>
        <taxon>Micrococcales</taxon>
        <taxon>Microbacteriaceae</taxon>
        <taxon>Orlajensenia</taxon>
    </lineage>
</organism>